<sequence>MTAVRPGPPASPPEGRYGSGDRRFDRDADARADRKLRRIALVLGVLAVIGIGWYGWRSIAGHTVSAQVVAFKPVSDQAVEIHLEVHKDAGATVVCTLRSEDADHNEVGRKDVRLTQHAEQVDTVVTVRTTARGTTGELVGCDKASG</sequence>
<evidence type="ECO:0000256" key="1">
    <source>
        <dbReference type="SAM" id="MobiDB-lite"/>
    </source>
</evidence>
<name>A0ABS7Q2R1_9ACTN</name>
<dbReference type="Pfam" id="PF14155">
    <property type="entry name" value="DUF4307"/>
    <property type="match status" value="1"/>
</dbReference>
<gene>
    <name evidence="3" type="ORF">K7862_05800</name>
</gene>
<feature type="compositionally biased region" description="Pro residues" evidence="1">
    <location>
        <begin position="1"/>
        <end position="12"/>
    </location>
</feature>
<protein>
    <submittedName>
        <fullName evidence="3">DUF4307 domain-containing protein</fullName>
    </submittedName>
</protein>
<proteinExistence type="predicted"/>
<reference evidence="3 4" key="1">
    <citation type="submission" date="2021-08" db="EMBL/GenBank/DDBJ databases">
        <title>WGS of actinomycetes from Thailand.</title>
        <authorList>
            <person name="Thawai C."/>
        </authorList>
    </citation>
    <scope>NUCLEOTIDE SEQUENCE [LARGE SCALE GENOMIC DNA]</scope>
    <source>
        <strain evidence="3 4">PLK6-54</strain>
    </source>
</reference>
<feature type="transmembrane region" description="Helical" evidence="2">
    <location>
        <begin position="39"/>
        <end position="56"/>
    </location>
</feature>
<evidence type="ECO:0000313" key="3">
    <source>
        <dbReference type="EMBL" id="MBY8877156.1"/>
    </source>
</evidence>
<dbReference type="RefSeq" id="WP_222961295.1">
    <property type="nucleotide sequence ID" value="NZ_JAINZZ010000004.1"/>
</dbReference>
<accession>A0ABS7Q2R1</accession>
<keyword evidence="2" id="KW-0472">Membrane</keyword>
<comment type="caution">
    <text evidence="3">The sequence shown here is derived from an EMBL/GenBank/DDBJ whole genome shotgun (WGS) entry which is preliminary data.</text>
</comment>
<feature type="region of interest" description="Disordered" evidence="1">
    <location>
        <begin position="1"/>
        <end position="26"/>
    </location>
</feature>
<dbReference type="Proteomes" id="UP000778578">
    <property type="component" value="Unassembled WGS sequence"/>
</dbReference>
<organism evidence="3 4">
    <name type="scientific">Actinacidiphila acidipaludis</name>
    <dbReference type="NCBI Taxonomy" id="2873382"/>
    <lineage>
        <taxon>Bacteria</taxon>
        <taxon>Bacillati</taxon>
        <taxon>Actinomycetota</taxon>
        <taxon>Actinomycetes</taxon>
        <taxon>Kitasatosporales</taxon>
        <taxon>Streptomycetaceae</taxon>
        <taxon>Actinacidiphila</taxon>
    </lineage>
</organism>
<dbReference type="EMBL" id="JAINZZ010000004">
    <property type="protein sequence ID" value="MBY8877156.1"/>
    <property type="molecule type" value="Genomic_DNA"/>
</dbReference>
<evidence type="ECO:0000313" key="4">
    <source>
        <dbReference type="Proteomes" id="UP000778578"/>
    </source>
</evidence>
<evidence type="ECO:0000256" key="2">
    <source>
        <dbReference type="SAM" id="Phobius"/>
    </source>
</evidence>
<keyword evidence="2" id="KW-0812">Transmembrane</keyword>
<keyword evidence="4" id="KW-1185">Reference proteome</keyword>
<dbReference type="InterPro" id="IPR025443">
    <property type="entry name" value="DUF4307"/>
</dbReference>
<keyword evidence="2" id="KW-1133">Transmembrane helix</keyword>